<evidence type="ECO:0000313" key="4">
    <source>
        <dbReference type="Proteomes" id="UP001148614"/>
    </source>
</evidence>
<dbReference type="Gene3D" id="3.90.1200.10">
    <property type="match status" value="1"/>
</dbReference>
<name>A0A9W8TP79_9PEZI</name>
<dbReference type="Pfam" id="PF03881">
    <property type="entry name" value="Fructosamin_kin"/>
    <property type="match status" value="1"/>
</dbReference>
<proteinExistence type="predicted"/>
<gene>
    <name evidence="3" type="ORF">NPX13_g2387</name>
</gene>
<reference evidence="3" key="1">
    <citation type="submission" date="2022-07" db="EMBL/GenBank/DDBJ databases">
        <title>Genome Sequence of Xylaria arbuscula.</title>
        <authorList>
            <person name="Buettner E."/>
        </authorList>
    </citation>
    <scope>NUCLEOTIDE SEQUENCE</scope>
    <source>
        <strain evidence="3">VT107</strain>
    </source>
</reference>
<dbReference type="Proteomes" id="UP001148614">
    <property type="component" value="Unassembled WGS sequence"/>
</dbReference>
<dbReference type="AlphaFoldDB" id="A0A9W8TP79"/>
<protein>
    <recommendedName>
        <fullName evidence="1">protein-ribulosamine 3-kinase</fullName>
        <ecNumber evidence="1">2.7.1.172</ecNumber>
    </recommendedName>
</protein>
<evidence type="ECO:0000256" key="1">
    <source>
        <dbReference type="ARBA" id="ARBA00011961"/>
    </source>
</evidence>
<accession>A0A9W8TP79</accession>
<dbReference type="EC" id="2.7.1.172" evidence="1"/>
<dbReference type="EMBL" id="JANPWZ010000247">
    <property type="protein sequence ID" value="KAJ3578183.1"/>
    <property type="molecule type" value="Genomic_DNA"/>
</dbReference>
<evidence type="ECO:0000256" key="2">
    <source>
        <dbReference type="ARBA" id="ARBA00048655"/>
    </source>
</evidence>
<organism evidence="3 4">
    <name type="scientific">Xylaria arbuscula</name>
    <dbReference type="NCBI Taxonomy" id="114810"/>
    <lineage>
        <taxon>Eukaryota</taxon>
        <taxon>Fungi</taxon>
        <taxon>Dikarya</taxon>
        <taxon>Ascomycota</taxon>
        <taxon>Pezizomycotina</taxon>
        <taxon>Sordariomycetes</taxon>
        <taxon>Xylariomycetidae</taxon>
        <taxon>Xylariales</taxon>
        <taxon>Xylariaceae</taxon>
        <taxon>Xylaria</taxon>
    </lineage>
</organism>
<dbReference type="PANTHER" id="PTHR12149">
    <property type="entry name" value="FRUCTOSAMINE 3 KINASE-RELATED PROTEIN"/>
    <property type="match status" value="1"/>
</dbReference>
<sequence>MDDNMPGTTEFASVVAKLHESTESPNGMFGFHIRTFGGDFPVNTSWAATWEEFFTRLMRDTMEKERAVQGPNDELDRLSPLILNHVIPRLLRPMESNGRKVKPVLLHGDLWHGNVAVDADTKEPVLYDPYEFAPWRAARYRTNRCHVQEYFKILDGKITEPMEDQDDRHALYAMRNNLMVSSSWVANKQTRQLSHVT</sequence>
<keyword evidence="4" id="KW-1185">Reference proteome</keyword>
<comment type="catalytic activity">
    <reaction evidence="2">
        <text>N(6)-D-ribulosyl-L-lysyl-[protein] + ATP = N(6)-(3-O-phospho-D-ribulosyl)-L-lysyl-[protein] + ADP + H(+)</text>
        <dbReference type="Rhea" id="RHEA:48432"/>
        <dbReference type="Rhea" id="RHEA-COMP:12103"/>
        <dbReference type="Rhea" id="RHEA-COMP:12104"/>
        <dbReference type="ChEBI" id="CHEBI:15378"/>
        <dbReference type="ChEBI" id="CHEBI:30616"/>
        <dbReference type="ChEBI" id="CHEBI:90418"/>
        <dbReference type="ChEBI" id="CHEBI:90420"/>
        <dbReference type="ChEBI" id="CHEBI:456216"/>
        <dbReference type="EC" id="2.7.1.172"/>
    </reaction>
    <physiologicalReaction direction="left-to-right" evidence="2">
        <dbReference type="Rhea" id="RHEA:48433"/>
    </physiologicalReaction>
</comment>
<evidence type="ECO:0000313" key="3">
    <source>
        <dbReference type="EMBL" id="KAJ3578183.1"/>
    </source>
</evidence>
<dbReference type="InterPro" id="IPR011009">
    <property type="entry name" value="Kinase-like_dom_sf"/>
</dbReference>
<dbReference type="InterPro" id="IPR016477">
    <property type="entry name" value="Fructo-/Ketosamine-3-kinase"/>
</dbReference>
<comment type="caution">
    <text evidence="3">The sequence shown here is derived from an EMBL/GenBank/DDBJ whole genome shotgun (WGS) entry which is preliminary data.</text>
</comment>
<dbReference type="VEuPathDB" id="FungiDB:F4678DRAFT_483196"/>
<dbReference type="PANTHER" id="PTHR12149:SF8">
    <property type="entry name" value="PROTEIN-RIBULOSAMINE 3-KINASE"/>
    <property type="match status" value="1"/>
</dbReference>
<dbReference type="SUPFAM" id="SSF56112">
    <property type="entry name" value="Protein kinase-like (PK-like)"/>
    <property type="match status" value="1"/>
</dbReference>
<dbReference type="GO" id="GO:0102193">
    <property type="term" value="F:protein-ribulosamine 3-kinase activity"/>
    <property type="evidence" value="ECO:0007669"/>
    <property type="project" value="UniProtKB-EC"/>
</dbReference>